<accession>A0A8H6CAS6</accession>
<reference evidence="2 3" key="1">
    <citation type="journal article" date="2020" name="Genomics">
        <title>Complete, high-quality genomes from long-read metagenomic sequencing of two wolf lichen thalli reveals enigmatic genome architecture.</title>
        <authorList>
            <person name="McKenzie S.K."/>
            <person name="Walston R.F."/>
            <person name="Allen J.L."/>
        </authorList>
    </citation>
    <scope>NUCLEOTIDE SEQUENCE [LARGE SCALE GENOMIC DNA]</scope>
    <source>
        <strain evidence="2">WasteWater1</strain>
    </source>
</reference>
<feature type="region of interest" description="Disordered" evidence="1">
    <location>
        <begin position="429"/>
        <end position="503"/>
    </location>
</feature>
<evidence type="ECO:0000313" key="3">
    <source>
        <dbReference type="Proteomes" id="UP000593566"/>
    </source>
</evidence>
<feature type="compositionally biased region" description="Basic and acidic residues" evidence="1">
    <location>
        <begin position="436"/>
        <end position="481"/>
    </location>
</feature>
<keyword evidence="3" id="KW-1185">Reference proteome</keyword>
<evidence type="ECO:0000313" key="2">
    <source>
        <dbReference type="EMBL" id="KAF6220000.1"/>
    </source>
</evidence>
<sequence>MGTRGYRIIKFKGRFWIFYNNYDSYPDGLGKSLVNGVPVDPEEYQKWLQSQRDFFAKWDSLLQKLLIIQPEDMHQLHENEPYRPIFHAAFDDRLPQDAPPFYASGFGDGYIEWTYTIDLDREVFSVDSGAHFRLKHIPRNDEWIKALFLDTEGNRFLLPQLLPADSIATLSLDPPSFTVSTEYETLQTRLVRPKSLDHIPRSCLTGPRLRWMLFDFFQQSQQRDLCVTLLGWQAQDLPFRELAFFILCLAAGGENLALVAQRHAQKPYGEGLYLGMVTDNESEGDPELASSLGVGYHMDGLPEGSAPEETKYWFEGALICLTPQLDYPGVFEKAIANAIEYGRANCTQKSFNAVLISIEHLVLIKSRPDGSVDHTELMPLVSINTNLSKDSRARYGDQALDAFYDARFTKNIKKIDEDFDTTDVERVRQHVGQQDGKSKCVEDSNEDVKSEEHGHEGKIEEGTKDVYVEAKGEDKDTVKESEETETNEEDARTSDGGSDEGSEYEVELIQKAPVTKALIKNSFVALIQFFEATTLETLRLTQANEARLPEEICEMVLRNVSDIRTYNSCLKVSRRFRRICQQRPLVMENIVFLEPLPNDPALLIPKGEDKGTQDPQPSPDFLAVEVFSDRQMEVWLHSGGGLGDGLECLVVAGYEWNRKTYVANESVRFRGLRVSTPRAGKARKRKRRAAWRHVEESSSYGSEGTPWGSVIDAYEIDTESETSTLGQFWKDATRALKHFVRKTEEPAWTLPPNTLCYFGTQESFSQEAMKFHYLYLRVKRTSKYWDDLWDDIIREASENLDHTDDGKIKHDNYPEGEVIGADDPYVILAIGMEVRLFRWEQGFDDSVDEGARRKKSPSSTLRELNPGKILSLCEKTDREEIEKFLDMAEQHKETIKARISEKCGRELKWST</sequence>
<protein>
    <recommendedName>
        <fullName evidence="4">F-box domain-containing protein</fullName>
    </recommendedName>
</protein>
<dbReference type="RefSeq" id="XP_037149435.1">
    <property type="nucleotide sequence ID" value="XM_037294747.1"/>
</dbReference>
<dbReference type="Proteomes" id="UP000593566">
    <property type="component" value="Unassembled WGS sequence"/>
</dbReference>
<dbReference type="GeneID" id="59332236"/>
<dbReference type="CDD" id="cd09917">
    <property type="entry name" value="F-box_SF"/>
    <property type="match status" value="1"/>
</dbReference>
<dbReference type="EMBL" id="JACCJB010000018">
    <property type="protein sequence ID" value="KAF6220000.1"/>
    <property type="molecule type" value="Genomic_DNA"/>
</dbReference>
<dbReference type="AlphaFoldDB" id="A0A8H6CAS6"/>
<gene>
    <name evidence="2" type="ORF">HO133_003825</name>
</gene>
<comment type="caution">
    <text evidence="2">The sequence shown here is derived from an EMBL/GenBank/DDBJ whole genome shotgun (WGS) entry which is preliminary data.</text>
</comment>
<evidence type="ECO:0008006" key="4">
    <source>
        <dbReference type="Google" id="ProtNLM"/>
    </source>
</evidence>
<proteinExistence type="predicted"/>
<organism evidence="2 3">
    <name type="scientific">Letharia lupina</name>
    <dbReference type="NCBI Taxonomy" id="560253"/>
    <lineage>
        <taxon>Eukaryota</taxon>
        <taxon>Fungi</taxon>
        <taxon>Dikarya</taxon>
        <taxon>Ascomycota</taxon>
        <taxon>Pezizomycotina</taxon>
        <taxon>Lecanoromycetes</taxon>
        <taxon>OSLEUM clade</taxon>
        <taxon>Lecanoromycetidae</taxon>
        <taxon>Lecanorales</taxon>
        <taxon>Lecanorineae</taxon>
        <taxon>Parmeliaceae</taxon>
        <taxon>Letharia</taxon>
    </lineage>
</organism>
<evidence type="ECO:0000256" key="1">
    <source>
        <dbReference type="SAM" id="MobiDB-lite"/>
    </source>
</evidence>
<name>A0A8H6CAS6_9LECA</name>